<sequence length="110" mass="12827">MCERYGSALLESQEKLTQMAIDDIYEENEIPKQTPKECAEFSNLYELWSQESEPRARRPHMNQKSIAYGIAHWLRMASDAKVVSLTQHLDFCSRSFVASTSAKHFQRERN</sequence>
<evidence type="ECO:0000313" key="1">
    <source>
        <dbReference type="EMBL" id="KAJ1371565.1"/>
    </source>
</evidence>
<dbReference type="Proteomes" id="UP001196413">
    <property type="component" value="Unassembled WGS sequence"/>
</dbReference>
<name>A0AAD5R8U5_PARTN</name>
<keyword evidence="2" id="KW-1185">Reference proteome</keyword>
<gene>
    <name evidence="1" type="ORF">KIN20_033535</name>
</gene>
<proteinExistence type="predicted"/>
<organism evidence="1 2">
    <name type="scientific">Parelaphostrongylus tenuis</name>
    <name type="common">Meningeal worm</name>
    <dbReference type="NCBI Taxonomy" id="148309"/>
    <lineage>
        <taxon>Eukaryota</taxon>
        <taxon>Metazoa</taxon>
        <taxon>Ecdysozoa</taxon>
        <taxon>Nematoda</taxon>
        <taxon>Chromadorea</taxon>
        <taxon>Rhabditida</taxon>
        <taxon>Rhabditina</taxon>
        <taxon>Rhabditomorpha</taxon>
        <taxon>Strongyloidea</taxon>
        <taxon>Metastrongylidae</taxon>
        <taxon>Parelaphostrongylus</taxon>
    </lineage>
</organism>
<protein>
    <submittedName>
        <fullName evidence="1">Uncharacterized protein</fullName>
    </submittedName>
</protein>
<dbReference type="AlphaFoldDB" id="A0AAD5R8U5"/>
<reference evidence="1" key="1">
    <citation type="submission" date="2021-06" db="EMBL/GenBank/DDBJ databases">
        <title>Parelaphostrongylus tenuis whole genome reference sequence.</title>
        <authorList>
            <person name="Garwood T.J."/>
            <person name="Larsen P.A."/>
            <person name="Fountain-Jones N.M."/>
            <person name="Garbe J.R."/>
            <person name="Macchietto M.G."/>
            <person name="Kania S.A."/>
            <person name="Gerhold R.W."/>
            <person name="Richards J.E."/>
            <person name="Wolf T.M."/>
        </authorList>
    </citation>
    <scope>NUCLEOTIDE SEQUENCE</scope>
    <source>
        <strain evidence="1">MNPRO001-30</strain>
        <tissue evidence="1">Meninges</tissue>
    </source>
</reference>
<dbReference type="EMBL" id="JAHQIW010007004">
    <property type="protein sequence ID" value="KAJ1371565.1"/>
    <property type="molecule type" value="Genomic_DNA"/>
</dbReference>
<evidence type="ECO:0000313" key="2">
    <source>
        <dbReference type="Proteomes" id="UP001196413"/>
    </source>
</evidence>
<comment type="caution">
    <text evidence="1">The sequence shown here is derived from an EMBL/GenBank/DDBJ whole genome shotgun (WGS) entry which is preliminary data.</text>
</comment>
<accession>A0AAD5R8U5</accession>